<dbReference type="AlphaFoldDB" id="A0AAW2CJ49"/>
<accession>A0AAW2CJ49</accession>
<protein>
    <submittedName>
        <fullName evidence="1">Uncharacterized protein</fullName>
    </submittedName>
</protein>
<keyword evidence="2" id="KW-1185">Reference proteome</keyword>
<dbReference type="EMBL" id="JAZDWU010000007">
    <property type="protein sequence ID" value="KAK9997753.1"/>
    <property type="molecule type" value="Genomic_DNA"/>
</dbReference>
<reference evidence="1 2" key="1">
    <citation type="submission" date="2024-01" db="EMBL/GenBank/DDBJ databases">
        <title>A telomere-to-telomere, gap-free genome of sweet tea (Lithocarpus litseifolius).</title>
        <authorList>
            <person name="Zhou J."/>
        </authorList>
    </citation>
    <scope>NUCLEOTIDE SEQUENCE [LARGE SCALE GENOMIC DNA]</scope>
    <source>
        <strain evidence="1">Zhou-2022a</strain>
        <tissue evidence="1">Leaf</tissue>
    </source>
</reference>
<dbReference type="Proteomes" id="UP001459277">
    <property type="component" value="Unassembled WGS sequence"/>
</dbReference>
<organism evidence="1 2">
    <name type="scientific">Lithocarpus litseifolius</name>
    <dbReference type="NCBI Taxonomy" id="425828"/>
    <lineage>
        <taxon>Eukaryota</taxon>
        <taxon>Viridiplantae</taxon>
        <taxon>Streptophyta</taxon>
        <taxon>Embryophyta</taxon>
        <taxon>Tracheophyta</taxon>
        <taxon>Spermatophyta</taxon>
        <taxon>Magnoliopsida</taxon>
        <taxon>eudicotyledons</taxon>
        <taxon>Gunneridae</taxon>
        <taxon>Pentapetalae</taxon>
        <taxon>rosids</taxon>
        <taxon>fabids</taxon>
        <taxon>Fagales</taxon>
        <taxon>Fagaceae</taxon>
        <taxon>Lithocarpus</taxon>
    </lineage>
</organism>
<sequence>MAVFTVSARTGFKYQSYQVIYWISARNENQLLQSSNSTTQVVDSEDEKEEVVVIRTNQLQSSDFATQFINFEDEVVVTETNQLWSSNFAGQAIDFEDKEEEEVIVTRTNFNFELLQA</sequence>
<proteinExistence type="predicted"/>
<comment type="caution">
    <text evidence="1">The sequence shown here is derived from an EMBL/GenBank/DDBJ whole genome shotgun (WGS) entry which is preliminary data.</text>
</comment>
<evidence type="ECO:0000313" key="1">
    <source>
        <dbReference type="EMBL" id="KAK9997753.1"/>
    </source>
</evidence>
<gene>
    <name evidence="1" type="ORF">SO802_022439</name>
</gene>
<name>A0AAW2CJ49_9ROSI</name>
<evidence type="ECO:0000313" key="2">
    <source>
        <dbReference type="Proteomes" id="UP001459277"/>
    </source>
</evidence>